<evidence type="ECO:0000256" key="3">
    <source>
        <dbReference type="ARBA" id="ARBA00022475"/>
    </source>
</evidence>
<dbReference type="Gene3D" id="1.25.10.10">
    <property type="entry name" value="Leucine-rich Repeat Variant"/>
    <property type="match status" value="1"/>
</dbReference>
<dbReference type="InterPro" id="IPR017779">
    <property type="entry name" value="ABC_UrtB_bac"/>
</dbReference>
<dbReference type="EMBL" id="JAAQPH010000008">
    <property type="protein sequence ID" value="NIA69326.1"/>
    <property type="molecule type" value="Genomic_DNA"/>
</dbReference>
<feature type="transmembrane region" description="Helical" evidence="9">
    <location>
        <begin position="258"/>
        <end position="281"/>
    </location>
</feature>
<keyword evidence="3" id="KW-1003">Cell membrane</keyword>
<dbReference type="GO" id="GO:0022857">
    <property type="term" value="F:transmembrane transporter activity"/>
    <property type="evidence" value="ECO:0007669"/>
    <property type="project" value="InterPro"/>
</dbReference>
<feature type="chain" id="PRO_5038006694" evidence="10">
    <location>
        <begin position="28"/>
        <end position="547"/>
    </location>
</feature>
<gene>
    <name evidence="11" type="primary">urtB</name>
    <name evidence="11" type="ORF">HBA54_12055</name>
</gene>
<feature type="transmembrane region" description="Helical" evidence="9">
    <location>
        <begin position="313"/>
        <end position="333"/>
    </location>
</feature>
<dbReference type="CDD" id="cd06582">
    <property type="entry name" value="TM_PBP1_LivH_like"/>
    <property type="match status" value="1"/>
</dbReference>
<feature type="transmembrane region" description="Helical" evidence="9">
    <location>
        <begin position="397"/>
        <end position="421"/>
    </location>
</feature>
<feature type="transmembrane region" description="Helical" evidence="9">
    <location>
        <begin position="481"/>
        <end position="505"/>
    </location>
</feature>
<evidence type="ECO:0000256" key="2">
    <source>
        <dbReference type="ARBA" id="ARBA00022448"/>
    </source>
</evidence>
<evidence type="ECO:0000256" key="4">
    <source>
        <dbReference type="ARBA" id="ARBA00022692"/>
    </source>
</evidence>
<keyword evidence="4 9" id="KW-0812">Transmembrane</keyword>
<dbReference type="NCBIfam" id="TIGR03409">
    <property type="entry name" value="urea_trans_UrtB"/>
    <property type="match status" value="1"/>
</dbReference>
<keyword evidence="5" id="KW-0029">Amino-acid transport</keyword>
<feature type="transmembrane region" description="Helical" evidence="9">
    <location>
        <begin position="442"/>
        <end position="461"/>
    </location>
</feature>
<feature type="transmembrane region" description="Helical" evidence="9">
    <location>
        <begin position="345"/>
        <end position="363"/>
    </location>
</feature>
<dbReference type="AlphaFoldDB" id="A0A967EXN9"/>
<dbReference type="Pfam" id="PF02653">
    <property type="entry name" value="BPD_transp_2"/>
    <property type="match status" value="1"/>
</dbReference>
<keyword evidence="10" id="KW-0732">Signal</keyword>
<dbReference type="GO" id="GO:0006865">
    <property type="term" value="P:amino acid transport"/>
    <property type="evidence" value="ECO:0007669"/>
    <property type="project" value="UniProtKB-KW"/>
</dbReference>
<name>A0A967EXN9_9PROT</name>
<evidence type="ECO:0000256" key="5">
    <source>
        <dbReference type="ARBA" id="ARBA00022970"/>
    </source>
</evidence>
<keyword evidence="12" id="KW-1185">Reference proteome</keyword>
<organism evidence="11 12">
    <name type="scientific">Pelagibius litoralis</name>
    <dbReference type="NCBI Taxonomy" id="374515"/>
    <lineage>
        <taxon>Bacteria</taxon>
        <taxon>Pseudomonadati</taxon>
        <taxon>Pseudomonadota</taxon>
        <taxon>Alphaproteobacteria</taxon>
        <taxon>Rhodospirillales</taxon>
        <taxon>Rhodovibrionaceae</taxon>
        <taxon>Pelagibius</taxon>
    </lineage>
</organism>
<evidence type="ECO:0000256" key="10">
    <source>
        <dbReference type="SAM" id="SignalP"/>
    </source>
</evidence>
<dbReference type="Proteomes" id="UP000761264">
    <property type="component" value="Unassembled WGS sequence"/>
</dbReference>
<keyword evidence="2" id="KW-0813">Transport</keyword>
<dbReference type="PANTHER" id="PTHR11795">
    <property type="entry name" value="BRANCHED-CHAIN AMINO ACID TRANSPORT SYSTEM PERMEASE PROTEIN LIVH"/>
    <property type="match status" value="1"/>
</dbReference>
<sequence length="547" mass="57899">MPALFKVFRLRLLAALIVLLLPSVALAGLAEDLQALTDKSNAIKAAAVESLAADGHERAVPILQAFLAGRLFEVKEDDRIVIAEDRAAGYRIFDAMTGEALGEVGKRALRKVRINNRLRQAVKAGLGALTLASADPAARRHAADAVFRSAQADMIAPLEAALVRESDPKVAARLGRALAATELATADDKVTRITALKALEAFADPDVRALVSGLLVTDGEGQPAERDADVRAAAAETLKAIEATLAFNGVIASIFQGISLGSVLLLAAIGLAITFGVMGVINMAHGEMVMIGAYTTFAVQEVFRASFPGAFDYSLLVAIPAAFLVTGLVGIGIERGIIRFLYGRPLETLLATWGLSLILQQMVRSIFGPTNREVGNPAWMSGAWEVAGGLTLTYNRLWIILFALMVFALLMALIRFSGYGLQMRAVTQNRPMASSMGIRTGWVDAMTFGLGSGIAGMAGVALSQIDNVSPNLGQGYIIDSFMVVVFGGVGNLWGTLVGALSLGLVNKFLEPYAGAVLGKIIVLVVIILFIQKRPRGLFALRGRAVES</sequence>
<dbReference type="PANTHER" id="PTHR11795:SF447">
    <property type="entry name" value="ABC TRANSPORTER PERMEASE PROTEIN"/>
    <property type="match status" value="1"/>
</dbReference>
<dbReference type="GO" id="GO:0005886">
    <property type="term" value="C:plasma membrane"/>
    <property type="evidence" value="ECO:0007669"/>
    <property type="project" value="UniProtKB-SubCell"/>
</dbReference>
<evidence type="ECO:0000256" key="9">
    <source>
        <dbReference type="SAM" id="Phobius"/>
    </source>
</evidence>
<evidence type="ECO:0000256" key="6">
    <source>
        <dbReference type="ARBA" id="ARBA00022989"/>
    </source>
</evidence>
<dbReference type="InterPro" id="IPR011989">
    <property type="entry name" value="ARM-like"/>
</dbReference>
<dbReference type="InterPro" id="IPR001851">
    <property type="entry name" value="ABC_transp_permease"/>
</dbReference>
<reference evidence="11" key="1">
    <citation type="submission" date="2020-03" db="EMBL/GenBank/DDBJ databases">
        <title>Genome of Pelagibius litoralis DSM 21314T.</title>
        <authorList>
            <person name="Wang G."/>
        </authorList>
    </citation>
    <scope>NUCLEOTIDE SEQUENCE</scope>
    <source>
        <strain evidence="11">DSM 21314</strain>
    </source>
</reference>
<comment type="caution">
    <text evidence="11">The sequence shown here is derived from an EMBL/GenBank/DDBJ whole genome shotgun (WGS) entry which is preliminary data.</text>
</comment>
<comment type="subcellular location">
    <subcellularLocation>
        <location evidence="1">Cell membrane</location>
        <topology evidence="1">Multi-pass membrane protein</topology>
    </subcellularLocation>
</comment>
<evidence type="ECO:0000313" key="11">
    <source>
        <dbReference type="EMBL" id="NIA69326.1"/>
    </source>
</evidence>
<comment type="similarity">
    <text evidence="8">Belongs to the binding-protein-dependent transport system permease family. LivHM subfamily.</text>
</comment>
<keyword evidence="7 9" id="KW-0472">Membrane</keyword>
<dbReference type="InterPro" id="IPR052157">
    <property type="entry name" value="BCAA_transport_permease"/>
</dbReference>
<accession>A0A967EXN9</accession>
<keyword evidence="6 9" id="KW-1133">Transmembrane helix</keyword>
<evidence type="ECO:0000256" key="7">
    <source>
        <dbReference type="ARBA" id="ARBA00023136"/>
    </source>
</evidence>
<evidence type="ECO:0000256" key="8">
    <source>
        <dbReference type="ARBA" id="ARBA00037998"/>
    </source>
</evidence>
<proteinExistence type="inferred from homology"/>
<evidence type="ECO:0000313" key="12">
    <source>
        <dbReference type="Proteomes" id="UP000761264"/>
    </source>
</evidence>
<feature type="transmembrane region" description="Helical" evidence="9">
    <location>
        <begin position="512"/>
        <end position="530"/>
    </location>
</feature>
<protein>
    <submittedName>
        <fullName evidence="11">Urea ABC transporter permease subunit UrtB</fullName>
    </submittedName>
</protein>
<dbReference type="RefSeq" id="WP_167224801.1">
    <property type="nucleotide sequence ID" value="NZ_JAAQPH010000008.1"/>
</dbReference>
<evidence type="ECO:0000256" key="1">
    <source>
        <dbReference type="ARBA" id="ARBA00004651"/>
    </source>
</evidence>
<feature type="signal peptide" evidence="10">
    <location>
        <begin position="1"/>
        <end position="27"/>
    </location>
</feature>